<reference evidence="2" key="1">
    <citation type="journal article" date="2023" name="Int. J. Syst. Evol. Microbiol.">
        <title>Mesoterricola silvestris gen. nov., sp. nov., Mesoterricola sediminis sp. nov., Geothrix oryzae sp. nov., Geothrix edaphica sp. nov., Geothrix rubra sp. nov., and Geothrix limicola sp. nov., six novel members of Acidobacteriota isolated from soils.</title>
        <authorList>
            <person name="Itoh H."/>
            <person name="Sugisawa Y."/>
            <person name="Mise K."/>
            <person name="Xu Z."/>
            <person name="Kuniyasu M."/>
            <person name="Ushijima N."/>
            <person name="Kawano K."/>
            <person name="Kobayashi E."/>
            <person name="Shiratori Y."/>
            <person name="Masuda Y."/>
            <person name="Senoo K."/>
        </authorList>
    </citation>
    <scope>NUCLEOTIDE SEQUENCE</scope>
    <source>
        <strain evidence="2">W786</strain>
    </source>
</reference>
<dbReference type="KEGG" id="msea:METESE_19520"/>
<protein>
    <recommendedName>
        <fullName evidence="1">Hemerythrin-like domain-containing protein</fullName>
    </recommendedName>
</protein>
<dbReference type="EMBL" id="AP027081">
    <property type="protein sequence ID" value="BDU76994.1"/>
    <property type="molecule type" value="Genomic_DNA"/>
</dbReference>
<keyword evidence="3" id="KW-1185">Reference proteome</keyword>
<dbReference type="Gene3D" id="1.20.120.520">
    <property type="entry name" value="nmb1532 protein domain like"/>
    <property type="match status" value="1"/>
</dbReference>
<dbReference type="PANTHER" id="PTHR35585">
    <property type="entry name" value="HHE DOMAIN PROTEIN (AFU_ORTHOLOGUE AFUA_4G00730)"/>
    <property type="match status" value="1"/>
</dbReference>
<proteinExistence type="predicted"/>
<sequence>MATKAPKRTKDDLKRAKQNALDLLKEDHQKVQKMFTAFSRLKEKGDPIDKENLVEETCLELLVHADLEEQVFYPAVRKAIHDPELMNEAKVEHGETRELIAQIQEMEAADELYNAKVTVLGEYVVHHIREEEDAMFPRILQSRLDLDELGDRMLARKEALLAEREAQ</sequence>
<dbReference type="InterPro" id="IPR012312">
    <property type="entry name" value="Hemerythrin-like"/>
</dbReference>
<organism evidence="2 3">
    <name type="scientific">Mesoterricola sediminis</name>
    <dbReference type="NCBI Taxonomy" id="2927980"/>
    <lineage>
        <taxon>Bacteria</taxon>
        <taxon>Pseudomonadati</taxon>
        <taxon>Acidobacteriota</taxon>
        <taxon>Holophagae</taxon>
        <taxon>Holophagales</taxon>
        <taxon>Holophagaceae</taxon>
        <taxon>Mesoterricola</taxon>
    </lineage>
</organism>
<evidence type="ECO:0000259" key="1">
    <source>
        <dbReference type="Pfam" id="PF01814"/>
    </source>
</evidence>
<feature type="domain" description="Hemerythrin-like" evidence="1">
    <location>
        <begin position="20"/>
        <end position="139"/>
    </location>
</feature>
<dbReference type="AlphaFoldDB" id="A0AA48GVF4"/>
<accession>A0AA48GVF4</accession>
<dbReference type="RefSeq" id="WP_243334015.1">
    <property type="nucleotide sequence ID" value="NZ_AP027081.1"/>
</dbReference>
<gene>
    <name evidence="2" type="ORF">METESE_19520</name>
</gene>
<evidence type="ECO:0000313" key="2">
    <source>
        <dbReference type="EMBL" id="BDU76994.1"/>
    </source>
</evidence>
<dbReference type="PANTHER" id="PTHR35585:SF1">
    <property type="entry name" value="HHE DOMAIN PROTEIN (AFU_ORTHOLOGUE AFUA_4G00730)"/>
    <property type="match status" value="1"/>
</dbReference>
<dbReference type="Pfam" id="PF01814">
    <property type="entry name" value="Hemerythrin"/>
    <property type="match status" value="1"/>
</dbReference>
<dbReference type="Proteomes" id="UP001228113">
    <property type="component" value="Chromosome"/>
</dbReference>
<evidence type="ECO:0000313" key="3">
    <source>
        <dbReference type="Proteomes" id="UP001228113"/>
    </source>
</evidence>
<name>A0AA48GVF4_9BACT</name>